<sequence>MSTTVYAYYPTEHNYEGLYDKVVQKLACHSGGYGFKIGLIHIRNFFMRSLGFLLELRNFALCNTLSR</sequence>
<gene>
    <name evidence="1" type="primary">ORF113844</name>
</gene>
<name>A0A0B7AGU9_9EUPU</name>
<organism evidence="1">
    <name type="scientific">Arion vulgaris</name>
    <dbReference type="NCBI Taxonomy" id="1028688"/>
    <lineage>
        <taxon>Eukaryota</taxon>
        <taxon>Metazoa</taxon>
        <taxon>Spiralia</taxon>
        <taxon>Lophotrochozoa</taxon>
        <taxon>Mollusca</taxon>
        <taxon>Gastropoda</taxon>
        <taxon>Heterobranchia</taxon>
        <taxon>Euthyneura</taxon>
        <taxon>Panpulmonata</taxon>
        <taxon>Eupulmonata</taxon>
        <taxon>Stylommatophora</taxon>
        <taxon>Helicina</taxon>
        <taxon>Arionoidea</taxon>
        <taxon>Arionidae</taxon>
        <taxon>Arion</taxon>
    </lineage>
</organism>
<evidence type="ECO:0000313" key="1">
    <source>
        <dbReference type="EMBL" id="CEK79145.1"/>
    </source>
</evidence>
<dbReference type="AlphaFoldDB" id="A0A0B7AGU9"/>
<reference evidence="1" key="1">
    <citation type="submission" date="2014-12" db="EMBL/GenBank/DDBJ databases">
        <title>Insight into the proteome of Arion vulgaris.</title>
        <authorList>
            <person name="Aradska J."/>
            <person name="Bulat T."/>
            <person name="Smidak R."/>
            <person name="Sarate P."/>
            <person name="Gangsoo J."/>
            <person name="Sialana F."/>
            <person name="Bilban M."/>
            <person name="Lubec G."/>
        </authorList>
    </citation>
    <scope>NUCLEOTIDE SEQUENCE</scope>
    <source>
        <tissue evidence="1">Skin</tissue>
    </source>
</reference>
<dbReference type="EMBL" id="HACG01032280">
    <property type="protein sequence ID" value="CEK79145.1"/>
    <property type="molecule type" value="Transcribed_RNA"/>
</dbReference>
<proteinExistence type="predicted"/>
<accession>A0A0B7AGU9</accession>
<protein>
    <submittedName>
        <fullName evidence="1">Uncharacterized protein</fullName>
    </submittedName>
</protein>